<dbReference type="AlphaFoldDB" id="A0A9P6BC80"/>
<organism evidence="2 3">
    <name type="scientific">Crepidotus variabilis</name>
    <dbReference type="NCBI Taxonomy" id="179855"/>
    <lineage>
        <taxon>Eukaryota</taxon>
        <taxon>Fungi</taxon>
        <taxon>Dikarya</taxon>
        <taxon>Basidiomycota</taxon>
        <taxon>Agaricomycotina</taxon>
        <taxon>Agaricomycetes</taxon>
        <taxon>Agaricomycetidae</taxon>
        <taxon>Agaricales</taxon>
        <taxon>Agaricineae</taxon>
        <taxon>Crepidotaceae</taxon>
        <taxon>Crepidotus</taxon>
    </lineage>
</organism>
<keyword evidence="3" id="KW-1185">Reference proteome</keyword>
<feature type="region of interest" description="Disordered" evidence="1">
    <location>
        <begin position="122"/>
        <end position="150"/>
    </location>
</feature>
<gene>
    <name evidence="2" type="ORF">CPB83DRAFT_900758</name>
</gene>
<proteinExistence type="predicted"/>
<evidence type="ECO:0000313" key="3">
    <source>
        <dbReference type="Proteomes" id="UP000807306"/>
    </source>
</evidence>
<evidence type="ECO:0000313" key="2">
    <source>
        <dbReference type="EMBL" id="KAF9521414.1"/>
    </source>
</evidence>
<sequence>MECLAIAAGYVCLLQVAHNKNCADTPPAGGYLWGLEACPIMMPRAGYDKIIAGDRPGPNKNKQKAEHLRTFAVPARLIQDSSTTQTNRTINVFCAFVDDSIAIFMIDFACLWVARIGSQHQNRASNLEARKPKARTEKFRTPKKLLTNAS</sequence>
<reference evidence="2" key="1">
    <citation type="submission" date="2020-11" db="EMBL/GenBank/DDBJ databases">
        <authorList>
            <consortium name="DOE Joint Genome Institute"/>
            <person name="Ahrendt S."/>
            <person name="Riley R."/>
            <person name="Andreopoulos W."/>
            <person name="Labutti K."/>
            <person name="Pangilinan J."/>
            <person name="Ruiz-Duenas F.J."/>
            <person name="Barrasa J.M."/>
            <person name="Sanchez-Garcia M."/>
            <person name="Camarero S."/>
            <person name="Miyauchi S."/>
            <person name="Serrano A."/>
            <person name="Linde D."/>
            <person name="Babiker R."/>
            <person name="Drula E."/>
            <person name="Ayuso-Fernandez I."/>
            <person name="Pacheco R."/>
            <person name="Padilla G."/>
            <person name="Ferreira P."/>
            <person name="Barriuso J."/>
            <person name="Kellner H."/>
            <person name="Castanera R."/>
            <person name="Alfaro M."/>
            <person name="Ramirez L."/>
            <person name="Pisabarro A.G."/>
            <person name="Kuo A."/>
            <person name="Tritt A."/>
            <person name="Lipzen A."/>
            <person name="He G."/>
            <person name="Yan M."/>
            <person name="Ng V."/>
            <person name="Cullen D."/>
            <person name="Martin F."/>
            <person name="Rosso M.-N."/>
            <person name="Henrissat B."/>
            <person name="Hibbett D."/>
            <person name="Martinez A.T."/>
            <person name="Grigoriev I.V."/>
        </authorList>
    </citation>
    <scope>NUCLEOTIDE SEQUENCE</scope>
    <source>
        <strain evidence="2">CBS 506.95</strain>
    </source>
</reference>
<name>A0A9P6BC80_9AGAR</name>
<dbReference type="Proteomes" id="UP000807306">
    <property type="component" value="Unassembled WGS sequence"/>
</dbReference>
<dbReference type="OrthoDB" id="3061861at2759"/>
<dbReference type="EMBL" id="MU158075">
    <property type="protein sequence ID" value="KAF9521414.1"/>
    <property type="molecule type" value="Genomic_DNA"/>
</dbReference>
<evidence type="ECO:0000256" key="1">
    <source>
        <dbReference type="SAM" id="MobiDB-lite"/>
    </source>
</evidence>
<accession>A0A9P6BC80</accession>
<feature type="compositionally biased region" description="Basic and acidic residues" evidence="1">
    <location>
        <begin position="128"/>
        <end position="140"/>
    </location>
</feature>
<protein>
    <submittedName>
        <fullName evidence="2">Uncharacterized protein</fullName>
    </submittedName>
</protein>
<comment type="caution">
    <text evidence="2">The sequence shown here is derived from an EMBL/GenBank/DDBJ whole genome shotgun (WGS) entry which is preliminary data.</text>
</comment>